<dbReference type="EMBL" id="KB405098">
    <property type="protein sequence ID" value="EMF50378.1"/>
    <property type="molecule type" value="Genomic_DNA"/>
</dbReference>
<feature type="compositionally biased region" description="Acidic residues" evidence="1">
    <location>
        <begin position="48"/>
        <end position="62"/>
    </location>
</feature>
<dbReference type="GeneID" id="96270319"/>
<proteinExistence type="predicted"/>
<feature type="chain" id="PRO_5039706157" evidence="2">
    <location>
        <begin position="30"/>
        <end position="183"/>
    </location>
</feature>
<accession>M3EMX8</accession>
<protein>
    <submittedName>
        <fullName evidence="3">Cleavage stimulation factor</fullName>
    </submittedName>
</protein>
<feature type="region of interest" description="Disordered" evidence="1">
    <location>
        <begin position="27"/>
        <end position="91"/>
    </location>
</feature>
<dbReference type="RefSeq" id="WP_005486420.1">
    <property type="nucleotide sequence ID" value="NZ_KB911581.1"/>
</dbReference>
<evidence type="ECO:0000313" key="3">
    <source>
        <dbReference type="EMBL" id="EMF50378.1"/>
    </source>
</evidence>
<evidence type="ECO:0000256" key="1">
    <source>
        <dbReference type="SAM" id="MobiDB-lite"/>
    </source>
</evidence>
<evidence type="ECO:0000256" key="2">
    <source>
        <dbReference type="SAM" id="SignalP"/>
    </source>
</evidence>
<name>M3EMX8_9ACTN</name>
<dbReference type="Proteomes" id="UP000030760">
    <property type="component" value="Unassembled WGS sequence"/>
</dbReference>
<feature type="signal peptide" evidence="2">
    <location>
        <begin position="1"/>
        <end position="29"/>
    </location>
</feature>
<keyword evidence="2" id="KW-0732">Signal</keyword>
<organism evidence="3 4">
    <name type="scientific">Streptomyces bottropensis ATCC 25435</name>
    <dbReference type="NCBI Taxonomy" id="1054862"/>
    <lineage>
        <taxon>Bacteria</taxon>
        <taxon>Bacillati</taxon>
        <taxon>Actinomycetota</taxon>
        <taxon>Actinomycetes</taxon>
        <taxon>Kitasatosporales</taxon>
        <taxon>Streptomycetaceae</taxon>
        <taxon>Streptomyces</taxon>
    </lineage>
</organism>
<gene>
    <name evidence="3" type="ORF">SBD_7942</name>
</gene>
<reference evidence="4" key="1">
    <citation type="journal article" date="2013" name="Genome Announc.">
        <title>Draft Genome Sequence of Streptomyces bottropensis ATCC 25435, a Bottromycin-Producing Actinomycete.</title>
        <authorList>
            <person name="Zhang H."/>
            <person name="Zhou W."/>
            <person name="Zhuang Y."/>
            <person name="Liang X."/>
            <person name="Liu T."/>
        </authorList>
    </citation>
    <scope>NUCLEOTIDE SEQUENCE [LARGE SCALE GENOMIC DNA]</scope>
    <source>
        <strain evidence="4">ATCC 25435</strain>
    </source>
</reference>
<evidence type="ECO:0000313" key="4">
    <source>
        <dbReference type="Proteomes" id="UP000030760"/>
    </source>
</evidence>
<sequence length="183" mass="19143">MLSITNAVRRGAACSAILIAALLTTSACGPGPSPNDTGGTTYDHTEVLTEEPTEEPTEEVTEEATKEPTEEPTEEVTEEATDEPTESSALVEASVPGSVVGVWCGGSNAEGHWTYEFASTGEFRASRGDAGFSGVVVSDARSMTFHMPGESPFVSSWEVVQDPVLGPLLFLDGYSYLPGSCAS</sequence>
<dbReference type="AlphaFoldDB" id="M3EMX8"/>
<feature type="compositionally biased region" description="Acidic residues" evidence="1">
    <location>
        <begin position="70"/>
        <end position="85"/>
    </location>
</feature>